<keyword evidence="3 5" id="KW-1133">Transmembrane helix</keyword>
<feature type="transmembrane region" description="Helical" evidence="5">
    <location>
        <begin position="212"/>
        <end position="228"/>
    </location>
</feature>
<evidence type="ECO:0000256" key="4">
    <source>
        <dbReference type="ARBA" id="ARBA00023136"/>
    </source>
</evidence>
<comment type="caution">
    <text evidence="7">The sequence shown here is derived from an EMBL/GenBank/DDBJ whole genome shotgun (WGS) entry which is preliminary data.</text>
</comment>
<dbReference type="EMBL" id="PFCJ01000006">
    <property type="protein sequence ID" value="PIR72624.1"/>
    <property type="molecule type" value="Genomic_DNA"/>
</dbReference>
<evidence type="ECO:0000313" key="7">
    <source>
        <dbReference type="EMBL" id="PIR72624.1"/>
    </source>
</evidence>
<protein>
    <recommendedName>
        <fullName evidence="6">O-antigen ligase-related domain-containing protein</fullName>
    </recommendedName>
</protein>
<evidence type="ECO:0000256" key="3">
    <source>
        <dbReference type="ARBA" id="ARBA00022989"/>
    </source>
</evidence>
<dbReference type="InterPro" id="IPR007016">
    <property type="entry name" value="O-antigen_ligase-rel_domated"/>
</dbReference>
<keyword evidence="2 5" id="KW-0812">Transmembrane</keyword>
<feature type="domain" description="O-antigen ligase-related" evidence="6">
    <location>
        <begin position="201"/>
        <end position="368"/>
    </location>
</feature>
<feature type="transmembrane region" description="Helical" evidence="5">
    <location>
        <begin position="191"/>
        <end position="206"/>
    </location>
</feature>
<feature type="transmembrane region" description="Helical" evidence="5">
    <location>
        <begin position="388"/>
        <end position="416"/>
    </location>
</feature>
<dbReference type="PANTHER" id="PTHR37422">
    <property type="entry name" value="TEICHURONIC ACID BIOSYNTHESIS PROTEIN TUAE"/>
    <property type="match status" value="1"/>
</dbReference>
<feature type="transmembrane region" description="Helical" evidence="5">
    <location>
        <begin position="61"/>
        <end position="84"/>
    </location>
</feature>
<feature type="transmembrane region" description="Helical" evidence="5">
    <location>
        <begin position="166"/>
        <end position="184"/>
    </location>
</feature>
<feature type="transmembrane region" description="Helical" evidence="5">
    <location>
        <begin position="352"/>
        <end position="372"/>
    </location>
</feature>
<accession>A0A2M6NSI8</accession>
<keyword evidence="4 5" id="KW-0472">Membrane</keyword>
<feature type="transmembrane region" description="Helical" evidence="5">
    <location>
        <begin position="240"/>
        <end position="259"/>
    </location>
</feature>
<gene>
    <name evidence="7" type="ORF">COU42_00600</name>
</gene>
<evidence type="ECO:0000256" key="5">
    <source>
        <dbReference type="SAM" id="Phobius"/>
    </source>
</evidence>
<feature type="transmembrane region" description="Helical" evidence="5">
    <location>
        <begin position="122"/>
        <end position="140"/>
    </location>
</feature>
<dbReference type="AlphaFoldDB" id="A0A2M6NSI8"/>
<name>A0A2M6NSI8_9BACT</name>
<dbReference type="GO" id="GO:0016020">
    <property type="term" value="C:membrane"/>
    <property type="evidence" value="ECO:0007669"/>
    <property type="project" value="UniProtKB-SubCell"/>
</dbReference>
<comment type="subcellular location">
    <subcellularLocation>
        <location evidence="1">Membrane</location>
        <topology evidence="1">Multi-pass membrane protein</topology>
    </subcellularLocation>
</comment>
<evidence type="ECO:0000256" key="2">
    <source>
        <dbReference type="ARBA" id="ARBA00022692"/>
    </source>
</evidence>
<proteinExistence type="predicted"/>
<dbReference type="Pfam" id="PF04932">
    <property type="entry name" value="Wzy_C"/>
    <property type="match status" value="1"/>
</dbReference>
<evidence type="ECO:0000259" key="6">
    <source>
        <dbReference type="Pfam" id="PF04932"/>
    </source>
</evidence>
<evidence type="ECO:0000256" key="1">
    <source>
        <dbReference type="ARBA" id="ARBA00004141"/>
    </source>
</evidence>
<reference evidence="8" key="1">
    <citation type="submission" date="2017-09" db="EMBL/GenBank/DDBJ databases">
        <title>Depth-based differentiation of microbial function through sediment-hosted aquifers and enrichment of novel symbionts in the deep terrestrial subsurface.</title>
        <authorList>
            <person name="Probst A.J."/>
            <person name="Ladd B."/>
            <person name="Jarett J.K."/>
            <person name="Geller-Mcgrath D.E."/>
            <person name="Sieber C.M.K."/>
            <person name="Emerson J.B."/>
            <person name="Anantharaman K."/>
            <person name="Thomas B.C."/>
            <person name="Malmstrom R."/>
            <person name="Stieglmeier M."/>
            <person name="Klingl A."/>
            <person name="Woyke T."/>
            <person name="Ryan C.M."/>
            <person name="Banfield J.F."/>
        </authorList>
    </citation>
    <scope>NUCLEOTIDE SEQUENCE [LARGE SCALE GENOMIC DNA]</scope>
</reference>
<feature type="transmembrane region" description="Helical" evidence="5">
    <location>
        <begin position="31"/>
        <end position="49"/>
    </location>
</feature>
<dbReference type="Proteomes" id="UP000228756">
    <property type="component" value="Unassembled WGS sequence"/>
</dbReference>
<feature type="transmembrane region" description="Helical" evidence="5">
    <location>
        <begin position="96"/>
        <end position="115"/>
    </location>
</feature>
<organism evidence="7 8">
    <name type="scientific">Candidatus Nealsonbacteria bacterium CG10_big_fil_rev_8_21_14_0_10_36_24</name>
    <dbReference type="NCBI Taxonomy" id="1974710"/>
    <lineage>
        <taxon>Bacteria</taxon>
        <taxon>Candidatus Nealsoniibacteriota</taxon>
    </lineage>
</organism>
<dbReference type="PANTHER" id="PTHR37422:SF13">
    <property type="entry name" value="LIPOPOLYSACCHARIDE BIOSYNTHESIS PROTEIN PA4999-RELATED"/>
    <property type="match status" value="1"/>
</dbReference>
<dbReference type="InterPro" id="IPR051533">
    <property type="entry name" value="WaaL-like"/>
</dbReference>
<evidence type="ECO:0000313" key="8">
    <source>
        <dbReference type="Proteomes" id="UP000228756"/>
    </source>
</evidence>
<sequence length="424" mass="48174">MQRISQILVLIGIGTLFFRRGIIKPYSVQPFEFFIILAALTLLIFFIIHKEKIGELKSLSEWAKIFLTIVLFGVAGSINAYRIYGIDENIIKGTEINLFYIFISSLSFLLTYFFAKKEIFKKYISIALLSPLIFSPFLLLPSTADALNLVSGKTHFQGLTTNPSEFALLCLLALVSLFTFFIEIKGLIKKIILWISITSIISLIIWTGSRTAWLSIGISVLFFAIYSSKNRIGLKAKIKHFSLFILCSITTVALAFAILPHRGKIMMMDRVFPQITNYNPAFFKLDQISTKDVFYKIKIPAIKIPYQERASLWSQAINLSIKHPFLGLGFDYNNSSQQITQNGKPTSAHNTLLQSVLIGGIGLLLLFLLIIFKGIKRLYKNKEKDQQWVILVLFGIVLISFFMVGDFLFALPWMWIPMALIFAK</sequence>